<dbReference type="PANTHER" id="PTHR34660:SF9">
    <property type="entry name" value="DNA BINDING PROTEIN"/>
    <property type="match status" value="1"/>
</dbReference>
<evidence type="ECO:0000313" key="3">
    <source>
        <dbReference type="Proteomes" id="UP001168877"/>
    </source>
</evidence>
<evidence type="ECO:0000313" key="2">
    <source>
        <dbReference type="EMBL" id="KAK0606341.1"/>
    </source>
</evidence>
<dbReference type="AlphaFoldDB" id="A0AA39W8C8"/>
<feature type="compositionally biased region" description="Basic and acidic residues" evidence="1">
    <location>
        <begin position="186"/>
        <end position="196"/>
    </location>
</feature>
<feature type="compositionally biased region" description="Polar residues" evidence="1">
    <location>
        <begin position="114"/>
        <end position="135"/>
    </location>
</feature>
<dbReference type="PANTHER" id="PTHR34660">
    <property type="entry name" value="MYB-LIKE PROTEIN X"/>
    <property type="match status" value="1"/>
</dbReference>
<proteinExistence type="predicted"/>
<feature type="compositionally biased region" description="Basic and acidic residues" evidence="1">
    <location>
        <begin position="205"/>
        <end position="217"/>
    </location>
</feature>
<organism evidence="2 3">
    <name type="scientific">Acer saccharum</name>
    <name type="common">Sugar maple</name>
    <dbReference type="NCBI Taxonomy" id="4024"/>
    <lineage>
        <taxon>Eukaryota</taxon>
        <taxon>Viridiplantae</taxon>
        <taxon>Streptophyta</taxon>
        <taxon>Embryophyta</taxon>
        <taxon>Tracheophyta</taxon>
        <taxon>Spermatophyta</taxon>
        <taxon>Magnoliopsida</taxon>
        <taxon>eudicotyledons</taxon>
        <taxon>Gunneridae</taxon>
        <taxon>Pentapetalae</taxon>
        <taxon>rosids</taxon>
        <taxon>malvids</taxon>
        <taxon>Sapindales</taxon>
        <taxon>Sapindaceae</taxon>
        <taxon>Hippocastanoideae</taxon>
        <taxon>Acereae</taxon>
        <taxon>Acer</taxon>
    </lineage>
</organism>
<accession>A0AA39W8C8</accession>
<reference evidence="2" key="2">
    <citation type="submission" date="2023-06" db="EMBL/GenBank/DDBJ databases">
        <authorList>
            <person name="Swenson N.G."/>
            <person name="Wegrzyn J.L."/>
            <person name="Mcevoy S.L."/>
        </authorList>
    </citation>
    <scope>NUCLEOTIDE SEQUENCE</scope>
    <source>
        <strain evidence="2">NS2018</strain>
        <tissue evidence="2">Leaf</tissue>
    </source>
</reference>
<protein>
    <submittedName>
        <fullName evidence="2">Uncharacterized protein</fullName>
    </submittedName>
</protein>
<comment type="caution">
    <text evidence="2">The sequence shown here is derived from an EMBL/GenBank/DDBJ whole genome shotgun (WGS) entry which is preliminary data.</text>
</comment>
<reference evidence="2" key="1">
    <citation type="journal article" date="2022" name="Plant J.">
        <title>Strategies of tolerance reflected in two North American maple genomes.</title>
        <authorList>
            <person name="McEvoy S.L."/>
            <person name="Sezen U.U."/>
            <person name="Trouern-Trend A."/>
            <person name="McMahon S.M."/>
            <person name="Schaberg P.G."/>
            <person name="Yang J."/>
            <person name="Wegrzyn J.L."/>
            <person name="Swenson N.G."/>
        </authorList>
    </citation>
    <scope>NUCLEOTIDE SEQUENCE</scope>
    <source>
        <strain evidence="2">NS2018</strain>
    </source>
</reference>
<feature type="compositionally biased region" description="Basic and acidic residues" evidence="1">
    <location>
        <begin position="48"/>
        <end position="67"/>
    </location>
</feature>
<keyword evidence="3" id="KW-1185">Reference proteome</keyword>
<evidence type="ECO:0000256" key="1">
    <source>
        <dbReference type="SAM" id="MobiDB-lite"/>
    </source>
</evidence>
<feature type="compositionally biased region" description="Basic and acidic residues" evidence="1">
    <location>
        <begin position="27"/>
        <end position="41"/>
    </location>
</feature>
<gene>
    <name evidence="2" type="ORF">LWI29_036711</name>
</gene>
<dbReference type="EMBL" id="JAUESC010000002">
    <property type="protein sequence ID" value="KAK0606341.1"/>
    <property type="molecule type" value="Genomic_DNA"/>
</dbReference>
<dbReference type="Proteomes" id="UP001168877">
    <property type="component" value="Unassembled WGS sequence"/>
</dbReference>
<sequence>MSRCFPYPPPGYVRNGIRDEALIESIKLQREGEKAKKEGKKDKKREKKQKDKKEKEKSRGNGEVESKQHRHKKRHRDERSQENEKGRDPQNKTKNEKEQLENSGLTEEHGHPVGSQNSSDSTLNSQKRQKLNSSPDGGHNSGSIIRIRLPLQRQKDPDVLPNKEQPCTASESGRSVDASIQVMHEPALRPGREGKQHPSFTSTKGRPEVTSRHNDRKPCLSIGATESCAQMVDENPCLSTRATESCAQIVDEKPCFSTRPTKSRDENPCLSTRATESCAQIVDEKPCFSTRPTKSRDENPCLSTRAAESCAQIVDEKPCFSTRPTKSRVQMVETSPASSLCGICPPDLTLKLRDVIGNWVPPSIQSDCTDFGDEEWLFESKQNQKCGSRRCEEDIVASSHTNTITWPQPQVCYLPEVDIYALPFTVPY</sequence>
<feature type="compositionally biased region" description="Basic and acidic residues" evidence="1">
    <location>
        <begin position="77"/>
        <end position="111"/>
    </location>
</feature>
<name>A0AA39W8C8_ACESA</name>
<feature type="region of interest" description="Disordered" evidence="1">
    <location>
        <begin position="27"/>
        <end position="217"/>
    </location>
</feature>